<name>A0A9J5Y1S2_SOLCO</name>
<accession>A0A9J5Y1S2</accession>
<gene>
    <name evidence="2" type="ORF">H5410_043994</name>
</gene>
<comment type="caution">
    <text evidence="2">The sequence shown here is derived from an EMBL/GenBank/DDBJ whole genome shotgun (WGS) entry which is preliminary data.</text>
</comment>
<dbReference type="EMBL" id="JACXVP010000008">
    <property type="protein sequence ID" value="KAG5593480.1"/>
    <property type="molecule type" value="Genomic_DNA"/>
</dbReference>
<evidence type="ECO:0000256" key="1">
    <source>
        <dbReference type="SAM" id="MobiDB-lite"/>
    </source>
</evidence>
<sequence>MAKICLNVNLRANDEVHVTKLVLMQITRTIHRTFQSQGIVHHHILILDIEHGIRALSITTMIVVAIIHAQSVLFSKELAQSWQLISQTTSDGQAELHAMFTTRNSPTQALKHKSPNIPSYDPNAFCDYDYCNRTGHTRAICFQLYGYSPGPKSRKKGPAYGRAKNNNERRQF</sequence>
<dbReference type="Proteomes" id="UP000824120">
    <property type="component" value="Chromosome 8"/>
</dbReference>
<evidence type="ECO:0000313" key="3">
    <source>
        <dbReference type="Proteomes" id="UP000824120"/>
    </source>
</evidence>
<dbReference type="AlphaFoldDB" id="A0A9J5Y1S2"/>
<protein>
    <submittedName>
        <fullName evidence="2">Uncharacterized protein</fullName>
    </submittedName>
</protein>
<keyword evidence="3" id="KW-1185">Reference proteome</keyword>
<evidence type="ECO:0000313" key="2">
    <source>
        <dbReference type="EMBL" id="KAG5593480.1"/>
    </source>
</evidence>
<feature type="region of interest" description="Disordered" evidence="1">
    <location>
        <begin position="152"/>
        <end position="172"/>
    </location>
</feature>
<organism evidence="2 3">
    <name type="scientific">Solanum commersonii</name>
    <name type="common">Commerson's wild potato</name>
    <name type="synonym">Commerson's nightshade</name>
    <dbReference type="NCBI Taxonomy" id="4109"/>
    <lineage>
        <taxon>Eukaryota</taxon>
        <taxon>Viridiplantae</taxon>
        <taxon>Streptophyta</taxon>
        <taxon>Embryophyta</taxon>
        <taxon>Tracheophyta</taxon>
        <taxon>Spermatophyta</taxon>
        <taxon>Magnoliopsida</taxon>
        <taxon>eudicotyledons</taxon>
        <taxon>Gunneridae</taxon>
        <taxon>Pentapetalae</taxon>
        <taxon>asterids</taxon>
        <taxon>lamiids</taxon>
        <taxon>Solanales</taxon>
        <taxon>Solanaceae</taxon>
        <taxon>Solanoideae</taxon>
        <taxon>Solaneae</taxon>
        <taxon>Solanum</taxon>
    </lineage>
</organism>
<proteinExistence type="predicted"/>
<reference evidence="2 3" key="1">
    <citation type="submission" date="2020-09" db="EMBL/GenBank/DDBJ databases">
        <title>De no assembly of potato wild relative species, Solanum commersonii.</title>
        <authorList>
            <person name="Cho K."/>
        </authorList>
    </citation>
    <scope>NUCLEOTIDE SEQUENCE [LARGE SCALE GENOMIC DNA]</scope>
    <source>
        <strain evidence="2">LZ3.2</strain>
        <tissue evidence="2">Leaf</tissue>
    </source>
</reference>